<evidence type="ECO:0000259" key="2">
    <source>
        <dbReference type="Pfam" id="PF22846"/>
    </source>
</evidence>
<evidence type="ECO:0000256" key="1">
    <source>
        <dbReference type="SAM" id="Phobius"/>
    </source>
</evidence>
<keyword evidence="1" id="KW-1133">Transmembrane helix</keyword>
<dbReference type="EMBL" id="BQXS01011345">
    <property type="protein sequence ID" value="GKT36960.1"/>
    <property type="molecule type" value="Genomic_DNA"/>
</dbReference>
<feature type="domain" description="CATSPERG C-terminal" evidence="2">
    <location>
        <begin position="722"/>
        <end position="859"/>
    </location>
</feature>
<organism evidence="3 4">
    <name type="scientific">Aduncisulcus paluster</name>
    <dbReference type="NCBI Taxonomy" id="2918883"/>
    <lineage>
        <taxon>Eukaryota</taxon>
        <taxon>Metamonada</taxon>
        <taxon>Carpediemonas-like organisms</taxon>
        <taxon>Aduncisulcus</taxon>
    </lineage>
</organism>
<dbReference type="PANTHER" id="PTHR14327">
    <property type="entry name" value="CATION CHANNEL SPERM-ASSOCIATED PROTEIN SUBUNIT GAMMA"/>
    <property type="match status" value="1"/>
</dbReference>
<proteinExistence type="predicted"/>
<dbReference type="Proteomes" id="UP001057375">
    <property type="component" value="Unassembled WGS sequence"/>
</dbReference>
<keyword evidence="1" id="KW-0472">Membrane</keyword>
<reference evidence="3" key="1">
    <citation type="submission" date="2022-03" db="EMBL/GenBank/DDBJ databases">
        <title>Draft genome sequence of Aduncisulcus paluster, a free-living microaerophilic Fornicata.</title>
        <authorList>
            <person name="Yuyama I."/>
            <person name="Kume K."/>
            <person name="Tamura T."/>
            <person name="Inagaki Y."/>
            <person name="Hashimoto T."/>
        </authorList>
    </citation>
    <scope>NUCLEOTIDE SEQUENCE</scope>
    <source>
        <strain evidence="3">NY0171</strain>
    </source>
</reference>
<dbReference type="PANTHER" id="PTHR14327:SF1">
    <property type="entry name" value="CATION CHANNEL SPERM-ASSOCIATED AUXILIARY SUBUNIT GAMMA"/>
    <property type="match status" value="1"/>
</dbReference>
<comment type="caution">
    <text evidence="3">The sequence shown here is derived from an EMBL/GenBank/DDBJ whole genome shotgun (WGS) entry which is preliminary data.</text>
</comment>
<feature type="transmembrane region" description="Helical" evidence="1">
    <location>
        <begin position="863"/>
        <end position="887"/>
    </location>
</feature>
<protein>
    <submittedName>
        <fullName evidence="3">Cation channel sperm-associated protein, subunit gamma like protein</fullName>
    </submittedName>
</protein>
<dbReference type="InterPro" id="IPR028246">
    <property type="entry name" value="CATSPERG"/>
</dbReference>
<keyword evidence="4" id="KW-1185">Reference proteome</keyword>
<accession>A0ABQ5KWX5</accession>
<name>A0ABQ5KWX5_9EUKA</name>
<evidence type="ECO:0000313" key="3">
    <source>
        <dbReference type="EMBL" id="GKT36960.1"/>
    </source>
</evidence>
<evidence type="ECO:0000313" key="4">
    <source>
        <dbReference type="Proteomes" id="UP001057375"/>
    </source>
</evidence>
<dbReference type="InterPro" id="IPR053873">
    <property type="entry name" value="CATSPERG_C"/>
</dbReference>
<gene>
    <name evidence="3" type="ORF">ADUPG1_009832</name>
</gene>
<sequence length="921" mass="100493">MGIIPDIINHSPERSANLTIDSLTYPTDNELFVSSDLPGTETEEWLFPVTVSAPLTAILEVTLASTSSYISIEPLFFVLGVSGMIIDNEGIFTWPYIGSGVDSIDLSAYTGKSHFVSAPLDASISALYLDDVPYLFLSATLFSSAEAATATKPNQIEAILPDLTDFSDQSCGGAGMDVIIGVAILSEAIIIGTEDYGVIMFYDETKSLVSKPDVCSTKVFNGFSIHPTNSYSAPQPILFESKSTVNSATQYNVAGCISQALNADSSKVDVTSCSSETIKNYDALGDATASDEAQLAGPILDSDGFTVTDRFDDDGSISGTMRVVSAVAPQWFHTAKIVSICEDDNGYRVYTLLWDKDAETTEWDLAFTFPWDLPTPSDTHIFANDTSVIVPFSTPAETLAEKGADVTKPFTILGIFTTLSPTQILYLVTDSCVLVSDSYGYSWRVQMCIDDEIIDAIASSSDSLVILANSGERYRVFPKAHTQGVSTNYSIDLDTSVTSLIAMPNNDYRIVSISKGSGDIHDLLSVSDGLNKEDYVLMSYLGGDCEITSVEHHFEVTSSITRIKHPYSYASGSLIEDDSLPRRIVLDKNESFSFTVVLSTASAQQEVPHISVLSHDPEFIDVTVSMSSELIAIGKQYIYEVTITECSDLDLLLGSGEDMFATSVTIGIDKACFSYYYIEDNYTEFLSMFTIPVIIGCPSSLALEFDAETSGEKYPASLPEEGIPSFAFEDDFYPVFNIVDSVVGTYELYTGNYTFTIIGSGSYEDTVELFSDDDRTQINQATFSPLDNSVTMNSDNRLVFNYDTCSIGWACLNGSTCYNTIPRKMGESPALILRVFVETNDGESYCKLSQTFDIRLYGTRFEFVWAGSFAGGTLAILCIIVVIAGIISYHKSQRTKAIPDGFVRRVDKNNKEQNVQVIISK</sequence>
<keyword evidence="1" id="KW-0812">Transmembrane</keyword>
<dbReference type="Pfam" id="PF22846">
    <property type="entry name" value="CATSPERG_C"/>
    <property type="match status" value="1"/>
</dbReference>